<dbReference type="Proteomes" id="UP000070483">
    <property type="component" value="Unassembled WGS sequence"/>
</dbReference>
<dbReference type="GO" id="GO:0010181">
    <property type="term" value="F:FMN binding"/>
    <property type="evidence" value="ECO:0007669"/>
    <property type="project" value="UniProtKB-UniRule"/>
</dbReference>
<dbReference type="OrthoDB" id="9790745at2"/>
<dbReference type="InterPro" id="IPR029039">
    <property type="entry name" value="Flavoprotein-like_sf"/>
</dbReference>
<reference evidence="10" key="1">
    <citation type="submission" date="2016-01" db="EMBL/GenBank/DDBJ databases">
        <authorList>
            <person name="Mitreva M."/>
            <person name="Pepin K.H."/>
            <person name="Mihindukulasuriya K.A."/>
            <person name="Fulton R."/>
            <person name="Fronick C."/>
            <person name="O'Laughlin M."/>
            <person name="Miner T."/>
            <person name="Herter B."/>
            <person name="Rosa B.A."/>
            <person name="Cordes M."/>
            <person name="Tomlinson C."/>
            <person name="Wollam A."/>
            <person name="Palsikar V.B."/>
            <person name="Mardis E.R."/>
            <person name="Wilson R.K."/>
        </authorList>
    </citation>
    <scope>NUCLEOTIDE SEQUENCE [LARGE SCALE GENOMIC DNA]</scope>
    <source>
        <strain evidence="10">KA00185</strain>
    </source>
</reference>
<evidence type="ECO:0000256" key="4">
    <source>
        <dbReference type="ARBA" id="ARBA00022630"/>
    </source>
</evidence>
<keyword evidence="3 7" id="KW-0813">Transport</keyword>
<comment type="function">
    <text evidence="7">Low-potential electron donor to a number of redox enzymes.</text>
</comment>
<dbReference type="PANTHER" id="PTHR43717:SF1">
    <property type="entry name" value="ANAEROBIC NITRIC OXIDE REDUCTASE FLAVORUBREDOXIN"/>
    <property type="match status" value="1"/>
</dbReference>
<dbReference type="SUPFAM" id="SSF52218">
    <property type="entry name" value="Flavoproteins"/>
    <property type="match status" value="1"/>
</dbReference>
<evidence type="ECO:0000256" key="3">
    <source>
        <dbReference type="ARBA" id="ARBA00022448"/>
    </source>
</evidence>
<feature type="domain" description="Flavodoxin-like" evidence="8">
    <location>
        <begin position="4"/>
        <end position="139"/>
    </location>
</feature>
<dbReference type="InterPro" id="IPR001226">
    <property type="entry name" value="Flavodoxin_CS"/>
</dbReference>
<dbReference type="Gene3D" id="3.40.50.360">
    <property type="match status" value="1"/>
</dbReference>
<sequence>MSTLNIIYYTGTGNTEEMAKYIGEGAENAGAAVKLINVEEADESAIDADFIAFGSPAVGAEEIAPEMVEFFEGIKDKIIGKTVGLFGSYDWGQGGWMETWREEIINEGLSVVNDGLIIHLAVDDDEKIEKCKEYGKAIVG</sequence>
<dbReference type="PROSITE" id="PS50902">
    <property type="entry name" value="FLAVODOXIN_LIKE"/>
    <property type="match status" value="1"/>
</dbReference>
<dbReference type="RefSeq" id="WP_060918130.1">
    <property type="nucleotide sequence ID" value="NZ_KQ960082.1"/>
</dbReference>
<dbReference type="NCBIfam" id="TIGR01753">
    <property type="entry name" value="flav_short"/>
    <property type="match status" value="1"/>
</dbReference>
<dbReference type="PATRIC" id="fig|157687.3.peg.1451"/>
<keyword evidence="4 7" id="KW-0285">Flavoprotein</keyword>
<accession>A0A134A903</accession>
<evidence type="ECO:0000313" key="9">
    <source>
        <dbReference type="EMBL" id="KXB64193.1"/>
    </source>
</evidence>
<keyword evidence="6 7" id="KW-0249">Electron transport</keyword>
<dbReference type="InterPro" id="IPR008254">
    <property type="entry name" value="Flavodoxin/NO_synth"/>
</dbReference>
<evidence type="ECO:0000256" key="7">
    <source>
        <dbReference type="RuleBase" id="RU367037"/>
    </source>
</evidence>
<proteinExistence type="inferred from homology"/>
<organism evidence="9 10">
    <name type="scientific">Leptotrichia wadei</name>
    <dbReference type="NCBI Taxonomy" id="157687"/>
    <lineage>
        <taxon>Bacteria</taxon>
        <taxon>Fusobacteriati</taxon>
        <taxon>Fusobacteriota</taxon>
        <taxon>Fusobacteriia</taxon>
        <taxon>Fusobacteriales</taxon>
        <taxon>Leptotrichiaceae</taxon>
        <taxon>Leptotrichia</taxon>
    </lineage>
</organism>
<evidence type="ECO:0000256" key="6">
    <source>
        <dbReference type="ARBA" id="ARBA00022982"/>
    </source>
</evidence>
<dbReference type="PROSITE" id="PS00201">
    <property type="entry name" value="FLAVODOXIN"/>
    <property type="match status" value="1"/>
</dbReference>
<gene>
    <name evidence="9" type="ORF">HMPREF3180_01457</name>
</gene>
<evidence type="ECO:0000259" key="8">
    <source>
        <dbReference type="PROSITE" id="PS50902"/>
    </source>
</evidence>
<comment type="cofactor">
    <cofactor evidence="1 7">
        <name>FMN</name>
        <dbReference type="ChEBI" id="CHEBI:58210"/>
    </cofactor>
</comment>
<dbReference type="AlphaFoldDB" id="A0A134A903"/>
<dbReference type="Pfam" id="PF00258">
    <property type="entry name" value="Flavodoxin_1"/>
    <property type="match status" value="1"/>
</dbReference>
<keyword evidence="10" id="KW-1185">Reference proteome</keyword>
<keyword evidence="5 7" id="KW-0288">FMN</keyword>
<dbReference type="EMBL" id="LSDD01000103">
    <property type="protein sequence ID" value="KXB64193.1"/>
    <property type="molecule type" value="Genomic_DNA"/>
</dbReference>
<evidence type="ECO:0000256" key="1">
    <source>
        <dbReference type="ARBA" id="ARBA00001917"/>
    </source>
</evidence>
<protein>
    <recommendedName>
        <fullName evidence="7">Flavodoxin</fullName>
    </recommendedName>
</protein>
<dbReference type="PANTHER" id="PTHR43717">
    <property type="entry name" value="ANAEROBIC NITRIC OXIDE REDUCTASE FLAVORUBREDOXIN"/>
    <property type="match status" value="1"/>
</dbReference>
<dbReference type="InterPro" id="IPR010087">
    <property type="entry name" value="Flav_short"/>
</dbReference>
<evidence type="ECO:0000313" key="10">
    <source>
        <dbReference type="Proteomes" id="UP000070483"/>
    </source>
</evidence>
<comment type="caution">
    <text evidence="9">The sequence shown here is derived from an EMBL/GenBank/DDBJ whole genome shotgun (WGS) entry which is preliminary data.</text>
</comment>
<evidence type="ECO:0000256" key="5">
    <source>
        <dbReference type="ARBA" id="ARBA00022643"/>
    </source>
</evidence>
<dbReference type="GO" id="GO:0009055">
    <property type="term" value="F:electron transfer activity"/>
    <property type="evidence" value="ECO:0007669"/>
    <property type="project" value="UniProtKB-UniRule"/>
</dbReference>
<comment type="similarity">
    <text evidence="2 7">Belongs to the flavodoxin family.</text>
</comment>
<dbReference type="STRING" id="157687.HMPREF3180_01457"/>
<evidence type="ECO:0000256" key="2">
    <source>
        <dbReference type="ARBA" id="ARBA00005267"/>
    </source>
</evidence>
<name>A0A134A903_9FUSO</name>